<proteinExistence type="predicted"/>
<dbReference type="EMBL" id="JABAGV010000001">
    <property type="protein sequence ID" value="MBC2473116.1"/>
    <property type="molecule type" value="Genomic_DNA"/>
</dbReference>
<evidence type="ECO:0000313" key="2">
    <source>
        <dbReference type="Proteomes" id="UP001194098"/>
    </source>
</evidence>
<reference evidence="1" key="1">
    <citation type="submission" date="2020-04" db="EMBL/GenBank/DDBJ databases">
        <authorList>
            <person name="Brown S."/>
        </authorList>
    </citation>
    <scope>NUCLEOTIDE SEQUENCE</scope>
    <source>
        <strain evidence="1">DJ015</strain>
    </source>
</reference>
<protein>
    <submittedName>
        <fullName evidence="1">Uncharacterized protein</fullName>
    </submittedName>
</protein>
<accession>A0AAW3W0Y0</accession>
<organism evidence="1 2">
    <name type="scientific">Clostridium beijerinckii</name>
    <name type="common">Clostridium MP</name>
    <dbReference type="NCBI Taxonomy" id="1520"/>
    <lineage>
        <taxon>Bacteria</taxon>
        <taxon>Bacillati</taxon>
        <taxon>Bacillota</taxon>
        <taxon>Clostridia</taxon>
        <taxon>Eubacteriales</taxon>
        <taxon>Clostridiaceae</taxon>
        <taxon>Clostridium</taxon>
    </lineage>
</organism>
<name>A0AAW3W0Y0_CLOBE</name>
<evidence type="ECO:0000313" key="1">
    <source>
        <dbReference type="EMBL" id="MBC2473116.1"/>
    </source>
</evidence>
<dbReference type="AlphaFoldDB" id="A0AAW3W0Y0"/>
<dbReference type="Proteomes" id="UP001194098">
    <property type="component" value="Unassembled WGS sequence"/>
</dbReference>
<gene>
    <name evidence="1" type="ORF">HGI39_00025</name>
</gene>
<dbReference type="RefSeq" id="WP_171779630.1">
    <property type="nucleotide sequence ID" value="NZ_JABAGV010000001.1"/>
</dbReference>
<comment type="caution">
    <text evidence="1">The sequence shown here is derived from an EMBL/GenBank/DDBJ whole genome shotgun (WGS) entry which is preliminary data.</text>
</comment>
<reference evidence="1" key="2">
    <citation type="journal article" date="2022" name="Nat. Biotechnol.">
        <title>Carbon-negative production of acetone and isopropanol by gas fermentation at industrial pilot scale.</title>
        <authorList>
            <person name="Liew F.E."/>
            <person name="Nogle R."/>
            <person name="Abdalla T."/>
            <person name="Rasor B.J."/>
            <person name="Canter C."/>
            <person name="Jensen R.O."/>
            <person name="Wang L."/>
            <person name="Strutz J."/>
            <person name="Chirania P."/>
            <person name="De Tissera S."/>
            <person name="Mueller A.P."/>
            <person name="Ruan Z."/>
            <person name="Gao A."/>
            <person name="Tran L."/>
            <person name="Engle N.L."/>
            <person name="Bromley J.C."/>
            <person name="Daniell J."/>
            <person name="Conrado R."/>
            <person name="Tschaplinski T.J."/>
            <person name="Giannone R.J."/>
            <person name="Hettich R.L."/>
            <person name="Karim A.S."/>
            <person name="Simpson S.D."/>
            <person name="Brown S.D."/>
            <person name="Leang C."/>
            <person name="Jewett M.C."/>
            <person name="Kopke M."/>
        </authorList>
    </citation>
    <scope>NUCLEOTIDE SEQUENCE</scope>
    <source>
        <strain evidence="1">DJ015</strain>
    </source>
</reference>
<sequence>MAKNKELNYGGQLNNRTKDIVERIGKTVDIENRYKKYLDENIADIKKKIELNKEVENIEEAKKLIKKLDFRDIFGIEIELNDTFKCDFINEEIMIYSVADTLKDAEYKLKEEINGFKGKEIIDKSTEERFGKYFYKIIIKGEPAIAEIYHNDKKGNIVFNIGSVSNKTIVLCYSLDIFDLYQIFMHCDYYQALEGLCELADIRVTELKSIRNKYNENLNFISAGIEKSKYPYLYEVLEKHLAKVRLILEESIRSVYTHKPDVNNRLSFSASIRYLSERMDMGLATVQNCVSAFVLIGFLEKTEIFANSFNDITCFYIPEYDENLLINADSIAKIMLDTEENKNKITVSKCTEKDCLKKFGEEITKKIFNRQI</sequence>